<feature type="transmembrane region" description="Helical" evidence="5">
    <location>
        <begin position="290"/>
        <end position="308"/>
    </location>
</feature>
<gene>
    <name evidence="7" type="ORF">FHX76_002617</name>
</gene>
<dbReference type="PROSITE" id="PS50850">
    <property type="entry name" value="MFS"/>
    <property type="match status" value="1"/>
</dbReference>
<dbReference type="SUPFAM" id="SSF103473">
    <property type="entry name" value="MFS general substrate transporter"/>
    <property type="match status" value="1"/>
</dbReference>
<dbReference type="GO" id="GO:0005886">
    <property type="term" value="C:plasma membrane"/>
    <property type="evidence" value="ECO:0007669"/>
    <property type="project" value="UniProtKB-SubCell"/>
</dbReference>
<dbReference type="RefSeq" id="WP_167151243.1">
    <property type="nucleotide sequence ID" value="NZ_JAAMOX010000002.1"/>
</dbReference>
<dbReference type="GO" id="GO:0022857">
    <property type="term" value="F:transmembrane transporter activity"/>
    <property type="evidence" value="ECO:0007669"/>
    <property type="project" value="InterPro"/>
</dbReference>
<dbReference type="EMBL" id="JAAMOX010000002">
    <property type="protein sequence ID" value="NIH54721.1"/>
    <property type="molecule type" value="Genomic_DNA"/>
</dbReference>
<feature type="transmembrane region" description="Helical" evidence="5">
    <location>
        <begin position="107"/>
        <end position="128"/>
    </location>
</feature>
<organism evidence="7 8">
    <name type="scientific">Lysinibacter cavernae</name>
    <dbReference type="NCBI Taxonomy" id="1640652"/>
    <lineage>
        <taxon>Bacteria</taxon>
        <taxon>Bacillati</taxon>
        <taxon>Actinomycetota</taxon>
        <taxon>Actinomycetes</taxon>
        <taxon>Micrococcales</taxon>
        <taxon>Microbacteriaceae</taxon>
        <taxon>Lysinibacter</taxon>
    </lineage>
</organism>
<dbReference type="InterPro" id="IPR051788">
    <property type="entry name" value="MFS_Transporter"/>
</dbReference>
<proteinExistence type="predicted"/>
<dbReference type="InterPro" id="IPR036259">
    <property type="entry name" value="MFS_trans_sf"/>
</dbReference>
<comment type="caution">
    <text evidence="7">The sequence shown here is derived from an EMBL/GenBank/DDBJ whole genome shotgun (WGS) entry which is preliminary data.</text>
</comment>
<evidence type="ECO:0000313" key="7">
    <source>
        <dbReference type="EMBL" id="NIH54721.1"/>
    </source>
</evidence>
<dbReference type="PANTHER" id="PTHR23514:SF13">
    <property type="entry name" value="INNER MEMBRANE PROTEIN YBJJ"/>
    <property type="match status" value="1"/>
</dbReference>
<feature type="transmembrane region" description="Helical" evidence="5">
    <location>
        <begin position="346"/>
        <end position="369"/>
    </location>
</feature>
<dbReference type="CDD" id="cd17393">
    <property type="entry name" value="MFS_MosC_like"/>
    <property type="match status" value="1"/>
</dbReference>
<reference evidence="7 8" key="1">
    <citation type="submission" date="2020-02" db="EMBL/GenBank/DDBJ databases">
        <title>Sequencing the genomes of 1000 actinobacteria strains.</title>
        <authorList>
            <person name="Klenk H.-P."/>
        </authorList>
    </citation>
    <scope>NUCLEOTIDE SEQUENCE [LARGE SCALE GENOMIC DNA]</scope>
    <source>
        <strain evidence="7 8">DSM 27960</strain>
    </source>
</reference>
<comment type="subcellular location">
    <subcellularLocation>
        <location evidence="1">Cell membrane</location>
        <topology evidence="1">Multi-pass membrane protein</topology>
    </subcellularLocation>
</comment>
<evidence type="ECO:0000313" key="8">
    <source>
        <dbReference type="Proteomes" id="UP000541033"/>
    </source>
</evidence>
<feature type="transmembrane region" description="Helical" evidence="5">
    <location>
        <begin position="225"/>
        <end position="242"/>
    </location>
</feature>
<evidence type="ECO:0000256" key="4">
    <source>
        <dbReference type="ARBA" id="ARBA00023136"/>
    </source>
</evidence>
<keyword evidence="4 5" id="KW-0472">Membrane</keyword>
<feature type="transmembrane region" description="Helical" evidence="5">
    <location>
        <begin position="140"/>
        <end position="160"/>
    </location>
</feature>
<evidence type="ECO:0000259" key="6">
    <source>
        <dbReference type="PROSITE" id="PS50850"/>
    </source>
</evidence>
<keyword evidence="3 5" id="KW-1133">Transmembrane helix</keyword>
<feature type="domain" description="Major facilitator superfamily (MFS) profile" evidence="6">
    <location>
        <begin position="1"/>
        <end position="397"/>
    </location>
</feature>
<evidence type="ECO:0000256" key="3">
    <source>
        <dbReference type="ARBA" id="ARBA00022989"/>
    </source>
</evidence>
<feature type="transmembrane region" description="Helical" evidence="5">
    <location>
        <begin position="262"/>
        <end position="283"/>
    </location>
</feature>
<evidence type="ECO:0000256" key="1">
    <source>
        <dbReference type="ARBA" id="ARBA00004651"/>
    </source>
</evidence>
<feature type="transmembrane region" description="Helical" evidence="5">
    <location>
        <begin position="375"/>
        <end position="396"/>
    </location>
</feature>
<dbReference type="InterPro" id="IPR011701">
    <property type="entry name" value="MFS"/>
</dbReference>
<evidence type="ECO:0000256" key="5">
    <source>
        <dbReference type="SAM" id="Phobius"/>
    </source>
</evidence>
<feature type="transmembrane region" description="Helical" evidence="5">
    <location>
        <begin position="83"/>
        <end position="101"/>
    </location>
</feature>
<dbReference type="Pfam" id="PF07690">
    <property type="entry name" value="MFS_1"/>
    <property type="match status" value="1"/>
</dbReference>
<sequence length="412" mass="41917">MSLPITQKYSTAAWRNAIFAVFALAGFGMANWLSRVPAVRDELGATPGEMGMIVFGIAIGSISGLLCSSHIIAALGTRNTIRWFLAFGVLGLPAAGIAVSFGSSIGAIIALAFFGIGFSVCDVAMNVSGAANERALGRNIMPVFHALFSGGTVVGVFIGAQAELLGIPITVHMGVIAALVFVLVIVATVYIPELPADEPEEPSEAGASSTPAWKTRLSVWGKKRTLLLGAIVLGMALAEGSANDWLPLAMVDGHGFDNALGAAILGVFLAAMTIGRLGGVFLLDRFGRVPVLLGCAAFAAVGLGLTIFATVPWLAVVGVVLWGLGASLGFPVGMSAAADDPKTATATVSAVATIGYVAFLVGPPAIGFLGDHVGLLHALIFVLILIVLAGLASPAAREPKVTATKSSALTNG</sequence>
<feature type="transmembrane region" description="Helical" evidence="5">
    <location>
        <begin position="12"/>
        <end position="33"/>
    </location>
</feature>
<dbReference type="PANTHER" id="PTHR23514">
    <property type="entry name" value="BYPASS OF STOP CODON PROTEIN 6"/>
    <property type="match status" value="1"/>
</dbReference>
<feature type="transmembrane region" description="Helical" evidence="5">
    <location>
        <begin position="314"/>
        <end position="334"/>
    </location>
</feature>
<accession>A0A7X5R336</accession>
<dbReference type="AlphaFoldDB" id="A0A7X5R336"/>
<dbReference type="InterPro" id="IPR020846">
    <property type="entry name" value="MFS_dom"/>
</dbReference>
<protein>
    <submittedName>
        <fullName evidence="7">MFS family permease</fullName>
    </submittedName>
</protein>
<dbReference type="Proteomes" id="UP000541033">
    <property type="component" value="Unassembled WGS sequence"/>
</dbReference>
<feature type="transmembrane region" description="Helical" evidence="5">
    <location>
        <begin position="166"/>
        <end position="191"/>
    </location>
</feature>
<dbReference type="Gene3D" id="1.20.1250.20">
    <property type="entry name" value="MFS general substrate transporter like domains"/>
    <property type="match status" value="2"/>
</dbReference>
<keyword evidence="2 5" id="KW-0812">Transmembrane</keyword>
<name>A0A7X5R336_9MICO</name>
<keyword evidence="8" id="KW-1185">Reference proteome</keyword>
<evidence type="ECO:0000256" key="2">
    <source>
        <dbReference type="ARBA" id="ARBA00022692"/>
    </source>
</evidence>
<feature type="transmembrane region" description="Helical" evidence="5">
    <location>
        <begin position="53"/>
        <end position="76"/>
    </location>
</feature>